<name>A0A9N8MJR5_9BASI</name>
<keyword evidence="2" id="KW-0479">Metal-binding</keyword>
<protein>
    <submittedName>
        <fullName evidence="4">Uncharacterized protein</fullName>
    </submittedName>
</protein>
<gene>
    <name evidence="4" type="ORF">JKILLFL_G2076</name>
</gene>
<dbReference type="InterPro" id="IPR032567">
    <property type="entry name" value="RTL1-rel"/>
</dbReference>
<dbReference type="PROSITE" id="PS50158">
    <property type="entry name" value="ZF_CCHC"/>
    <property type="match status" value="1"/>
</dbReference>
<dbReference type="GO" id="GO:0006397">
    <property type="term" value="P:mRNA processing"/>
    <property type="evidence" value="ECO:0007669"/>
    <property type="project" value="UniProtKB-KW"/>
</dbReference>
<dbReference type="SMART" id="SM00343">
    <property type="entry name" value="ZnF_C2HC"/>
    <property type="match status" value="1"/>
</dbReference>
<reference evidence="4 5" key="1">
    <citation type="submission" date="2020-10" db="EMBL/GenBank/DDBJ databases">
        <authorList>
            <person name="Sedaghatjoo S."/>
        </authorList>
    </citation>
    <scope>NUCLEOTIDE SEQUENCE [LARGE SCALE GENOMIC DNA]</scope>
    <source>
        <strain evidence="4 5">LLFL</strain>
    </source>
</reference>
<keyword evidence="5" id="KW-1185">Reference proteome</keyword>
<dbReference type="InterPro" id="IPR005162">
    <property type="entry name" value="Retrotrans_gag_dom"/>
</dbReference>
<feature type="region of interest" description="Disordered" evidence="3">
    <location>
        <begin position="261"/>
        <end position="316"/>
    </location>
</feature>
<keyword evidence="1" id="KW-0507">mRNA processing</keyword>
<evidence type="ECO:0000313" key="5">
    <source>
        <dbReference type="Proteomes" id="UP000836404"/>
    </source>
</evidence>
<comment type="caution">
    <text evidence="4">The sequence shown here is derived from an EMBL/GenBank/DDBJ whole genome shotgun (WGS) entry which is preliminary data.</text>
</comment>
<dbReference type="SUPFAM" id="SSF57756">
    <property type="entry name" value="Retrovirus zinc finger-like domains"/>
    <property type="match status" value="1"/>
</dbReference>
<accession>A0A9N8MJR5</accession>
<dbReference type="PANTHER" id="PTHR15503">
    <property type="entry name" value="LDOC1 RELATED"/>
    <property type="match status" value="1"/>
</dbReference>
<sequence length="376" mass="42127">MSSMDTAADQASDPTRYSDGGFYCLRHRASKSIRLPHPSSPTAQEFHRLNTALLGHLERLQARADDTPAPPRDEPAGAQEADPFLPHFRVKASKPPEFNGKNKRLATTFLAHLSLSFAADPASSRNPQQKIVFAASYLRDQAFAWYEPHLLNNSVVTRDWETFKTEFVRALGDPDLQRTLERELYALRQTGSAADYSTKFFKICSQLNWNDEPLRAQFRKNLKDDVKDALAYTDQTPSSVEDLSALAIRLGNRLFERRLESRRSAASSNSAPQAIQTTHTTTQTSTTTAPAHSRTGPVPMELDATRSRFQPLKDEERARRRRLGLCLYCAEPGHVAQQCPKKPASRSQRHRANAVTYTISAEPGNDHAQESGRNQP</sequence>
<dbReference type="OrthoDB" id="5582182at2759"/>
<proteinExistence type="predicted"/>
<evidence type="ECO:0000256" key="3">
    <source>
        <dbReference type="SAM" id="MobiDB-lite"/>
    </source>
</evidence>
<dbReference type="Gene3D" id="4.10.60.10">
    <property type="entry name" value="Zinc finger, CCHC-type"/>
    <property type="match status" value="1"/>
</dbReference>
<dbReference type="GO" id="GO:0008270">
    <property type="term" value="F:zinc ion binding"/>
    <property type="evidence" value="ECO:0007669"/>
    <property type="project" value="UniProtKB-KW"/>
</dbReference>
<feature type="compositionally biased region" description="Low complexity" evidence="3">
    <location>
        <begin position="264"/>
        <end position="293"/>
    </location>
</feature>
<keyword evidence="2" id="KW-0862">Zinc</keyword>
<dbReference type="Pfam" id="PF03732">
    <property type="entry name" value="Retrotrans_gag"/>
    <property type="match status" value="1"/>
</dbReference>
<evidence type="ECO:0000313" key="4">
    <source>
        <dbReference type="EMBL" id="CAD6939444.1"/>
    </source>
</evidence>
<feature type="compositionally biased region" description="Basic and acidic residues" evidence="3">
    <location>
        <begin position="303"/>
        <end position="316"/>
    </location>
</feature>
<dbReference type="InterPro" id="IPR001878">
    <property type="entry name" value="Znf_CCHC"/>
</dbReference>
<dbReference type="EMBL" id="CAJHJF010003965">
    <property type="protein sequence ID" value="CAD6939444.1"/>
    <property type="molecule type" value="Genomic_DNA"/>
</dbReference>
<dbReference type="Proteomes" id="UP000836404">
    <property type="component" value="Unassembled WGS sequence"/>
</dbReference>
<dbReference type="AlphaFoldDB" id="A0A9N8MJR5"/>
<keyword evidence="2" id="KW-0863">Zinc-finger</keyword>
<dbReference type="PANTHER" id="PTHR15503:SF22">
    <property type="entry name" value="TRANSPOSON TY3-I GAG POLYPROTEIN"/>
    <property type="match status" value="1"/>
</dbReference>
<organism evidence="4 5">
    <name type="scientific">Tilletia laevis</name>
    <dbReference type="NCBI Taxonomy" id="157183"/>
    <lineage>
        <taxon>Eukaryota</taxon>
        <taxon>Fungi</taxon>
        <taxon>Dikarya</taxon>
        <taxon>Basidiomycota</taxon>
        <taxon>Ustilaginomycotina</taxon>
        <taxon>Exobasidiomycetes</taxon>
        <taxon>Tilletiales</taxon>
        <taxon>Tilletiaceae</taxon>
        <taxon>Tilletia</taxon>
    </lineage>
</organism>
<evidence type="ECO:0000256" key="2">
    <source>
        <dbReference type="PROSITE-ProRule" id="PRU00047"/>
    </source>
</evidence>
<evidence type="ECO:0000256" key="1">
    <source>
        <dbReference type="ARBA" id="ARBA00022664"/>
    </source>
</evidence>
<dbReference type="InterPro" id="IPR036875">
    <property type="entry name" value="Znf_CCHC_sf"/>
</dbReference>
<dbReference type="GO" id="GO:0003676">
    <property type="term" value="F:nucleic acid binding"/>
    <property type="evidence" value="ECO:0007669"/>
    <property type="project" value="InterPro"/>
</dbReference>